<dbReference type="AlphaFoldDB" id="A0A126T108"/>
<evidence type="ECO:0000313" key="2">
    <source>
        <dbReference type="Proteomes" id="UP000030512"/>
    </source>
</evidence>
<dbReference type="Proteomes" id="UP000030512">
    <property type="component" value="Chromosome"/>
</dbReference>
<keyword evidence="2" id="KW-1185">Reference proteome</keyword>
<proteinExistence type="predicted"/>
<organism evidence="1 2">
    <name type="scientific">Methylomonas denitrificans</name>
    <dbReference type="NCBI Taxonomy" id="1538553"/>
    <lineage>
        <taxon>Bacteria</taxon>
        <taxon>Pseudomonadati</taxon>
        <taxon>Pseudomonadota</taxon>
        <taxon>Gammaproteobacteria</taxon>
        <taxon>Methylococcales</taxon>
        <taxon>Methylococcaceae</taxon>
        <taxon>Methylomonas</taxon>
    </lineage>
</organism>
<dbReference type="KEGG" id="mdn:JT25_004585"/>
<dbReference type="InterPro" id="IPR009858">
    <property type="entry name" value="DUF1415"/>
</dbReference>
<dbReference type="RefSeq" id="WP_036274865.1">
    <property type="nucleotide sequence ID" value="NZ_CP014476.1"/>
</dbReference>
<name>A0A126T108_9GAMM</name>
<dbReference type="OrthoDB" id="277390at2"/>
<dbReference type="Pfam" id="PF07209">
    <property type="entry name" value="DUF1415"/>
    <property type="match status" value="1"/>
</dbReference>
<protein>
    <recommendedName>
        <fullName evidence="3">Peptidase</fullName>
    </recommendedName>
</protein>
<dbReference type="STRING" id="1538553.JT25_004585"/>
<sequence>MTNQQIIAATQAWLKTFVIEYNICPFARREQEKGSIRYRVVSSNSIEDSLEAVIAECVHLDSEPDTETTLLIFSEAFTDFEDFLDLLAIAEQLLIDQGYEGIYQLASFHPDYCFAQTQEDDPSNYTNRSPYPMLHLIREDSIEKAVASHPDPDGIPERNIALTRELGLEKLRAIVNACYQQ</sequence>
<evidence type="ECO:0000313" key="1">
    <source>
        <dbReference type="EMBL" id="AMK75768.1"/>
    </source>
</evidence>
<reference evidence="1 2" key="1">
    <citation type="journal article" date="2015" name="Environ. Microbiol.">
        <title>Methane oxidation coupled to nitrate reduction under hypoxia by the Gammaproteobacterium Methylomonas denitrificans, sp. nov. type strain FJG1.</title>
        <authorList>
            <person name="Kits K.D."/>
            <person name="Klotz M.G."/>
            <person name="Stein L.Y."/>
        </authorList>
    </citation>
    <scope>NUCLEOTIDE SEQUENCE [LARGE SCALE GENOMIC DNA]</scope>
    <source>
        <strain evidence="1 2">FJG1</strain>
    </source>
</reference>
<evidence type="ECO:0008006" key="3">
    <source>
        <dbReference type="Google" id="ProtNLM"/>
    </source>
</evidence>
<dbReference type="EMBL" id="CP014476">
    <property type="protein sequence ID" value="AMK75768.1"/>
    <property type="molecule type" value="Genomic_DNA"/>
</dbReference>
<accession>A0A126T108</accession>
<gene>
    <name evidence="1" type="ORF">JT25_004585</name>
</gene>